<gene>
    <name evidence="1" type="ORF">BTMF_LOCUS1996</name>
</gene>
<dbReference type="EMBL" id="UZAG01001529">
    <property type="protein sequence ID" value="VDO11528.1"/>
    <property type="molecule type" value="Genomic_DNA"/>
</dbReference>
<keyword evidence="2" id="KW-1185">Reference proteome</keyword>
<sequence length="60" mass="6575">ESFTPETIFQLLDPKSHFHTSVTTDTFPISSQQHNSLSSLSSDDVCSGARYCICGLVPNQ</sequence>
<protein>
    <submittedName>
        <fullName evidence="3">Ovule protein</fullName>
    </submittedName>
</protein>
<reference evidence="3" key="1">
    <citation type="submission" date="2017-02" db="UniProtKB">
        <authorList>
            <consortium name="WormBaseParasite"/>
        </authorList>
    </citation>
    <scope>IDENTIFICATION</scope>
</reference>
<proteinExistence type="predicted"/>
<name>A0A0R3Q8L4_9BILA</name>
<evidence type="ECO:0000313" key="3">
    <source>
        <dbReference type="WBParaSite" id="BTMF_0000267201-mRNA-1"/>
    </source>
</evidence>
<organism evidence="3">
    <name type="scientific">Brugia timori</name>
    <dbReference type="NCBI Taxonomy" id="42155"/>
    <lineage>
        <taxon>Eukaryota</taxon>
        <taxon>Metazoa</taxon>
        <taxon>Ecdysozoa</taxon>
        <taxon>Nematoda</taxon>
        <taxon>Chromadorea</taxon>
        <taxon>Rhabditida</taxon>
        <taxon>Spirurina</taxon>
        <taxon>Spiruromorpha</taxon>
        <taxon>Filarioidea</taxon>
        <taxon>Onchocercidae</taxon>
        <taxon>Brugia</taxon>
    </lineage>
</organism>
<dbReference type="Proteomes" id="UP000280834">
    <property type="component" value="Unassembled WGS sequence"/>
</dbReference>
<accession>A0A0R3Q8L4</accession>
<evidence type="ECO:0000313" key="1">
    <source>
        <dbReference type="EMBL" id="VDO11528.1"/>
    </source>
</evidence>
<reference evidence="1 2" key="2">
    <citation type="submission" date="2018-11" db="EMBL/GenBank/DDBJ databases">
        <authorList>
            <consortium name="Pathogen Informatics"/>
        </authorList>
    </citation>
    <scope>NUCLEOTIDE SEQUENCE [LARGE SCALE GENOMIC DNA]</scope>
</reference>
<dbReference type="AlphaFoldDB" id="A0A0R3Q8L4"/>
<evidence type="ECO:0000313" key="2">
    <source>
        <dbReference type="Proteomes" id="UP000280834"/>
    </source>
</evidence>
<dbReference type="WBParaSite" id="BTMF_0000267201-mRNA-1">
    <property type="protein sequence ID" value="BTMF_0000267201-mRNA-1"/>
    <property type="gene ID" value="BTMF_0000267201"/>
</dbReference>